<dbReference type="RefSeq" id="XP_018285234.1">
    <property type="nucleotide sequence ID" value="XM_018441777.1"/>
</dbReference>
<evidence type="ECO:0000313" key="2">
    <source>
        <dbReference type="EMBL" id="OAD67194.1"/>
    </source>
</evidence>
<organism evidence="2 3">
    <name type="scientific">Phycomyces blakesleeanus (strain ATCC 8743b / DSM 1359 / FGSC 10004 / NBRC 33097 / NRRL 1555)</name>
    <dbReference type="NCBI Taxonomy" id="763407"/>
    <lineage>
        <taxon>Eukaryota</taxon>
        <taxon>Fungi</taxon>
        <taxon>Fungi incertae sedis</taxon>
        <taxon>Mucoromycota</taxon>
        <taxon>Mucoromycotina</taxon>
        <taxon>Mucoromycetes</taxon>
        <taxon>Mucorales</taxon>
        <taxon>Phycomycetaceae</taxon>
        <taxon>Phycomyces</taxon>
    </lineage>
</organism>
<feature type="transmembrane region" description="Helical" evidence="1">
    <location>
        <begin position="80"/>
        <end position="100"/>
    </location>
</feature>
<keyword evidence="3" id="KW-1185">Reference proteome</keyword>
<dbReference type="VEuPathDB" id="FungiDB:PHYBLDRAFT_67330"/>
<gene>
    <name evidence="2" type="ORF">PHYBLDRAFT_67330</name>
</gene>
<dbReference type="EMBL" id="KV441025">
    <property type="protein sequence ID" value="OAD67194.1"/>
    <property type="molecule type" value="Genomic_DNA"/>
</dbReference>
<protein>
    <submittedName>
        <fullName evidence="2">Uncharacterized protein</fullName>
    </submittedName>
</protein>
<dbReference type="Proteomes" id="UP000077315">
    <property type="component" value="Unassembled WGS sequence"/>
</dbReference>
<proteinExistence type="predicted"/>
<name>A0A162N9U5_PHYB8</name>
<evidence type="ECO:0000313" key="3">
    <source>
        <dbReference type="Proteomes" id="UP000077315"/>
    </source>
</evidence>
<evidence type="ECO:0000256" key="1">
    <source>
        <dbReference type="SAM" id="Phobius"/>
    </source>
</evidence>
<keyword evidence="1" id="KW-0812">Transmembrane</keyword>
<dbReference type="AlphaFoldDB" id="A0A162N9U5"/>
<keyword evidence="1" id="KW-0472">Membrane</keyword>
<reference evidence="3" key="1">
    <citation type="submission" date="2015-06" db="EMBL/GenBank/DDBJ databases">
        <title>Expansion of signal transduction pathways in fungi by whole-genome duplication.</title>
        <authorList>
            <consortium name="DOE Joint Genome Institute"/>
            <person name="Corrochano L.M."/>
            <person name="Kuo A."/>
            <person name="Marcet-Houben M."/>
            <person name="Polaino S."/>
            <person name="Salamov A."/>
            <person name="Villalobos J.M."/>
            <person name="Alvarez M.I."/>
            <person name="Avalos J."/>
            <person name="Benito E.P."/>
            <person name="Benoit I."/>
            <person name="Burger G."/>
            <person name="Camino L.P."/>
            <person name="Canovas D."/>
            <person name="Cerda-Olmedo E."/>
            <person name="Cheng J.-F."/>
            <person name="Dominguez A."/>
            <person name="Elias M."/>
            <person name="Eslava A.P."/>
            <person name="Glaser F."/>
            <person name="Grimwood J."/>
            <person name="Gutierrez G."/>
            <person name="Heitman J."/>
            <person name="Henrissat B."/>
            <person name="Iturriaga E.A."/>
            <person name="Lang B.F."/>
            <person name="Lavin J.L."/>
            <person name="Lee S."/>
            <person name="Li W."/>
            <person name="Lindquist E."/>
            <person name="Lopez-Garcia S."/>
            <person name="Luque E.M."/>
            <person name="Marcos A.T."/>
            <person name="Martin J."/>
            <person name="McCluskey K."/>
            <person name="Medina H.R."/>
            <person name="Miralles-Duran A."/>
            <person name="Miyazaki A."/>
            <person name="Munoz-Torres E."/>
            <person name="Oguiza J.A."/>
            <person name="Ohm R."/>
            <person name="Olmedo M."/>
            <person name="Orejas M."/>
            <person name="Ortiz-Castellanos L."/>
            <person name="Pisabarro A.G."/>
            <person name="Rodriguez-Romero J."/>
            <person name="Ruiz-Herrera J."/>
            <person name="Ruiz-Vazquez R."/>
            <person name="Sanz C."/>
            <person name="Schackwitz W."/>
            <person name="Schmutz J."/>
            <person name="Shahriari M."/>
            <person name="Shelest E."/>
            <person name="Silva-Franco F."/>
            <person name="Soanes D."/>
            <person name="Syed K."/>
            <person name="Tagua V.G."/>
            <person name="Talbot N.J."/>
            <person name="Thon M."/>
            <person name="De vries R.P."/>
            <person name="Wiebenga A."/>
            <person name="Yadav J.S."/>
            <person name="Braun E.L."/>
            <person name="Baker S."/>
            <person name="Garre V."/>
            <person name="Horwitz B."/>
            <person name="Torres-Martinez S."/>
            <person name="Idnurm A."/>
            <person name="Herrera-Estrella A."/>
            <person name="Gabaldon T."/>
            <person name="Grigoriev I.V."/>
        </authorList>
    </citation>
    <scope>NUCLEOTIDE SEQUENCE [LARGE SCALE GENOMIC DNA]</scope>
    <source>
        <strain evidence="3">NRRL 1555(-)</strain>
    </source>
</reference>
<keyword evidence="1" id="KW-1133">Transmembrane helix</keyword>
<dbReference type="GeneID" id="29002683"/>
<accession>A0A162N9U5</accession>
<feature type="transmembrane region" description="Helical" evidence="1">
    <location>
        <begin position="41"/>
        <end position="60"/>
    </location>
</feature>
<sequence length="114" mass="12581">MSYLCDTLQLAKRKLLLLIHIDVVLQKLNGAFLRCVVAQPLFLVFDALLSGGAALLYHPATFTSENIIQTQNFSALRSMSYIWGFTSFGCLTVGCSGSLIRKMIGCDESSRNEN</sequence>
<dbReference type="InParanoid" id="A0A162N9U5"/>